<feature type="region of interest" description="Disordered" evidence="1">
    <location>
        <begin position="33"/>
        <end position="53"/>
    </location>
</feature>
<dbReference type="PANTHER" id="PTHR10775:SF188">
    <property type="entry name" value="TRANSPOSASE-ASSOCIATED DOMAIN-CONTAINING PROTEIN"/>
    <property type="match status" value="1"/>
</dbReference>
<organism evidence="2">
    <name type="scientific">Sesamum latifolium</name>
    <dbReference type="NCBI Taxonomy" id="2727402"/>
    <lineage>
        <taxon>Eukaryota</taxon>
        <taxon>Viridiplantae</taxon>
        <taxon>Streptophyta</taxon>
        <taxon>Embryophyta</taxon>
        <taxon>Tracheophyta</taxon>
        <taxon>Spermatophyta</taxon>
        <taxon>Magnoliopsida</taxon>
        <taxon>eudicotyledons</taxon>
        <taxon>Gunneridae</taxon>
        <taxon>Pentapetalae</taxon>
        <taxon>asterids</taxon>
        <taxon>lamiids</taxon>
        <taxon>Lamiales</taxon>
        <taxon>Pedaliaceae</taxon>
        <taxon>Sesamum</taxon>
    </lineage>
</organism>
<dbReference type="PANTHER" id="PTHR10775">
    <property type="entry name" value="OS08G0208400 PROTEIN"/>
    <property type="match status" value="1"/>
</dbReference>
<evidence type="ECO:0000256" key="1">
    <source>
        <dbReference type="SAM" id="MobiDB-lite"/>
    </source>
</evidence>
<proteinExistence type="predicted"/>
<accession>A0AAW2VG28</accession>
<sequence>MYEKNLPNRAGLTFEFEDGVTAFKEWAKSQHAYKNGRANSPTPAEEDTSRHRGDAAQINWAQRMVSNAARPAFWSSTYNQDGGPDDGTRSCPTDVGRSSYYYGGGPYDYVFGLADRFHDIVHVAEQPLWNNCTQSQLGAVAESVDTKADGYISQRIYDRISQWADHISPRDHTLPLDYYNTKKLIKNLGLPMEKIDACRNSCMLYWNDDIDLELLQILWRS</sequence>
<protein>
    <submittedName>
        <fullName evidence="2">Uncharacterized protein</fullName>
    </submittedName>
</protein>
<name>A0AAW2VG28_9LAMI</name>
<reference evidence="2" key="2">
    <citation type="journal article" date="2024" name="Plant">
        <title>Genomic evolution and insights into agronomic trait innovations of Sesamum species.</title>
        <authorList>
            <person name="Miao H."/>
            <person name="Wang L."/>
            <person name="Qu L."/>
            <person name="Liu H."/>
            <person name="Sun Y."/>
            <person name="Le M."/>
            <person name="Wang Q."/>
            <person name="Wei S."/>
            <person name="Zheng Y."/>
            <person name="Lin W."/>
            <person name="Duan Y."/>
            <person name="Cao H."/>
            <person name="Xiong S."/>
            <person name="Wang X."/>
            <person name="Wei L."/>
            <person name="Li C."/>
            <person name="Ma Q."/>
            <person name="Ju M."/>
            <person name="Zhao R."/>
            <person name="Li G."/>
            <person name="Mu C."/>
            <person name="Tian Q."/>
            <person name="Mei H."/>
            <person name="Zhang T."/>
            <person name="Gao T."/>
            <person name="Zhang H."/>
        </authorList>
    </citation>
    <scope>NUCLEOTIDE SEQUENCE</scope>
    <source>
        <strain evidence="2">KEN1</strain>
    </source>
</reference>
<reference evidence="2" key="1">
    <citation type="submission" date="2020-06" db="EMBL/GenBank/DDBJ databases">
        <authorList>
            <person name="Li T."/>
            <person name="Hu X."/>
            <person name="Zhang T."/>
            <person name="Song X."/>
            <person name="Zhang H."/>
            <person name="Dai N."/>
            <person name="Sheng W."/>
            <person name="Hou X."/>
            <person name="Wei L."/>
        </authorList>
    </citation>
    <scope>NUCLEOTIDE SEQUENCE</scope>
    <source>
        <strain evidence="2">KEN1</strain>
        <tissue evidence="2">Leaf</tissue>
    </source>
</reference>
<comment type="caution">
    <text evidence="2">The sequence shown here is derived from an EMBL/GenBank/DDBJ whole genome shotgun (WGS) entry which is preliminary data.</text>
</comment>
<dbReference type="EMBL" id="JACGWN010000010">
    <property type="protein sequence ID" value="KAL0427261.1"/>
    <property type="molecule type" value="Genomic_DNA"/>
</dbReference>
<gene>
    <name evidence="2" type="ORF">Slati_2900900</name>
</gene>
<dbReference type="AlphaFoldDB" id="A0AAW2VG28"/>
<evidence type="ECO:0000313" key="2">
    <source>
        <dbReference type="EMBL" id="KAL0427261.1"/>
    </source>
</evidence>